<protein>
    <submittedName>
        <fullName evidence="8">R2R3 factor</fullName>
    </submittedName>
</protein>
<dbReference type="CDD" id="cd00167">
    <property type="entry name" value="SANT"/>
    <property type="match status" value="1"/>
</dbReference>
<sequence length="126" mass="14249">MWTAKIIYTRGYDIDCTISINVSAFDEVAGGIRRESSLKNDTAKWSKIASKLPGRTDKVIKNAWYTHLKKRLISYTNLNPDEEVATKGSLNREETFKESFPNASMSFGGSNVLSILQGYNEFTRML</sequence>
<evidence type="ECO:0000256" key="5">
    <source>
        <dbReference type="ARBA" id="ARBA00023163"/>
    </source>
</evidence>
<dbReference type="InterPro" id="IPR001005">
    <property type="entry name" value="SANT/Myb"/>
</dbReference>
<gene>
    <name evidence="8" type="ORF">B77C13.8</name>
</gene>
<name>B2D2I2_BRAOL</name>
<dbReference type="InterPro" id="IPR009057">
    <property type="entry name" value="Homeodomain-like_sf"/>
</dbReference>
<evidence type="ECO:0000313" key="8">
    <source>
        <dbReference type="EMBL" id="ACB59215.1"/>
    </source>
</evidence>
<dbReference type="AlphaFoldDB" id="B2D2I2"/>
<dbReference type="PANTHER" id="PTHR47997">
    <property type="entry name" value="MYB DOMAIN PROTEIN 55"/>
    <property type="match status" value="1"/>
</dbReference>
<comment type="subcellular location">
    <subcellularLocation>
        <location evidence="1">Nucleus</location>
    </subcellularLocation>
</comment>
<dbReference type="PANTHER" id="PTHR47997:SF75">
    <property type="entry name" value="MYB DOMAIN PROTEIN 55"/>
    <property type="match status" value="1"/>
</dbReference>
<dbReference type="EMBL" id="EU579455">
    <property type="protein sequence ID" value="ACB59215.1"/>
    <property type="molecule type" value="Genomic_DNA"/>
</dbReference>
<reference evidence="8" key="1">
    <citation type="journal article" date="2009" name="Plant Cell Rep.">
        <title>Comparative sequence analysis for Brassica oleracea with similar sequences in B. rapa and Arabidopsis thaliana.</title>
        <authorList>
            <person name="Qiu D."/>
            <person name="Gao M."/>
            <person name="Li G."/>
            <person name="Quiros C."/>
        </authorList>
    </citation>
    <scope>NUCLEOTIDE SEQUENCE</scope>
</reference>
<dbReference type="Pfam" id="PF00249">
    <property type="entry name" value="Myb_DNA-binding"/>
    <property type="match status" value="1"/>
</dbReference>
<evidence type="ECO:0000259" key="7">
    <source>
        <dbReference type="PROSITE" id="PS51294"/>
    </source>
</evidence>
<dbReference type="PROSITE" id="PS51294">
    <property type="entry name" value="HTH_MYB"/>
    <property type="match status" value="1"/>
</dbReference>
<evidence type="ECO:0000256" key="3">
    <source>
        <dbReference type="ARBA" id="ARBA00023015"/>
    </source>
</evidence>
<dbReference type="InterPro" id="IPR051953">
    <property type="entry name" value="Plant_SW-associated_TFs"/>
</dbReference>
<keyword evidence="2" id="KW-0677">Repeat</keyword>
<dbReference type="Gene3D" id="1.10.10.60">
    <property type="entry name" value="Homeodomain-like"/>
    <property type="match status" value="1"/>
</dbReference>
<dbReference type="InterPro" id="IPR017930">
    <property type="entry name" value="Myb_dom"/>
</dbReference>
<feature type="domain" description="HTH myb-type" evidence="7">
    <location>
        <begin position="43"/>
        <end position="72"/>
    </location>
</feature>
<evidence type="ECO:0000256" key="6">
    <source>
        <dbReference type="ARBA" id="ARBA00023242"/>
    </source>
</evidence>
<evidence type="ECO:0000256" key="2">
    <source>
        <dbReference type="ARBA" id="ARBA00022737"/>
    </source>
</evidence>
<keyword evidence="4" id="KW-0238">DNA-binding</keyword>
<dbReference type="GO" id="GO:0003677">
    <property type="term" value="F:DNA binding"/>
    <property type="evidence" value="ECO:0007669"/>
    <property type="project" value="UniProtKB-KW"/>
</dbReference>
<dbReference type="SUPFAM" id="SSF46689">
    <property type="entry name" value="Homeodomain-like"/>
    <property type="match status" value="1"/>
</dbReference>
<keyword evidence="3" id="KW-0805">Transcription regulation</keyword>
<organism evidence="8">
    <name type="scientific">Brassica oleracea</name>
    <name type="common">Wild cabbage</name>
    <dbReference type="NCBI Taxonomy" id="3712"/>
    <lineage>
        <taxon>Eukaryota</taxon>
        <taxon>Viridiplantae</taxon>
        <taxon>Streptophyta</taxon>
        <taxon>Embryophyta</taxon>
        <taxon>Tracheophyta</taxon>
        <taxon>Spermatophyta</taxon>
        <taxon>Magnoliopsida</taxon>
        <taxon>eudicotyledons</taxon>
        <taxon>Gunneridae</taxon>
        <taxon>Pentapetalae</taxon>
        <taxon>rosids</taxon>
        <taxon>malvids</taxon>
        <taxon>Brassicales</taxon>
        <taxon>Brassicaceae</taxon>
        <taxon>Brassiceae</taxon>
        <taxon>Brassica</taxon>
    </lineage>
</organism>
<accession>B2D2I2</accession>
<dbReference type="GO" id="GO:0005634">
    <property type="term" value="C:nucleus"/>
    <property type="evidence" value="ECO:0007669"/>
    <property type="project" value="UniProtKB-SubCell"/>
</dbReference>
<evidence type="ECO:0000256" key="4">
    <source>
        <dbReference type="ARBA" id="ARBA00023125"/>
    </source>
</evidence>
<evidence type="ECO:0000256" key="1">
    <source>
        <dbReference type="ARBA" id="ARBA00004123"/>
    </source>
</evidence>
<keyword evidence="6" id="KW-0539">Nucleus</keyword>
<proteinExistence type="predicted"/>
<keyword evidence="5" id="KW-0804">Transcription</keyword>